<name>A0A3N0EH39_9ACTN</name>
<evidence type="ECO:0000313" key="1">
    <source>
        <dbReference type="EMBL" id="RNL86989.1"/>
    </source>
</evidence>
<evidence type="ECO:0000313" key="2">
    <source>
        <dbReference type="Proteomes" id="UP000269198"/>
    </source>
</evidence>
<dbReference type="EMBL" id="RJMB01000002">
    <property type="protein sequence ID" value="RNL86989.1"/>
    <property type="molecule type" value="Genomic_DNA"/>
</dbReference>
<gene>
    <name evidence="1" type="ORF">EFW17_03805</name>
</gene>
<organism evidence="1 2">
    <name type="scientific">Halostreptopolyspora alba</name>
    <dbReference type="NCBI Taxonomy" id="2487137"/>
    <lineage>
        <taxon>Bacteria</taxon>
        <taxon>Bacillati</taxon>
        <taxon>Actinomycetota</taxon>
        <taxon>Actinomycetes</taxon>
        <taxon>Streptosporangiales</taxon>
        <taxon>Nocardiopsidaceae</taxon>
        <taxon>Halostreptopolyspora</taxon>
    </lineage>
</organism>
<sequence length="106" mass="10674">MRIRSLTCVVAAITGIAAWSAVTGPALGAAAIVVYDCASVDYNSVTAEATGYQCVRGDGGAPGTVGFVLVDQERDEEYVCDDASTAPDPDGGLVVSGTGCELDISP</sequence>
<comment type="caution">
    <text evidence="1">The sequence shown here is derived from an EMBL/GenBank/DDBJ whole genome shotgun (WGS) entry which is preliminary data.</text>
</comment>
<protein>
    <submittedName>
        <fullName evidence="1">Uncharacterized protein</fullName>
    </submittedName>
</protein>
<accession>A0A3N0EH39</accession>
<reference evidence="1 2" key="1">
    <citation type="submission" date="2018-11" db="EMBL/GenBank/DDBJ databases">
        <title>The genome draft of YIM 96095.</title>
        <authorList>
            <person name="Tang S.-K."/>
            <person name="Chunyu W.-X."/>
            <person name="Feng Y.-Z."/>
        </authorList>
    </citation>
    <scope>NUCLEOTIDE SEQUENCE [LARGE SCALE GENOMIC DNA]</scope>
    <source>
        <strain evidence="1 2">YIM 96095</strain>
    </source>
</reference>
<dbReference type="OrthoDB" id="3539240at2"/>
<dbReference type="RefSeq" id="WP_123199817.1">
    <property type="nucleotide sequence ID" value="NZ_RJMB01000002.1"/>
</dbReference>
<dbReference type="AlphaFoldDB" id="A0A3N0EH39"/>
<proteinExistence type="predicted"/>
<keyword evidence="2" id="KW-1185">Reference proteome</keyword>
<dbReference type="Proteomes" id="UP000269198">
    <property type="component" value="Unassembled WGS sequence"/>
</dbReference>